<dbReference type="Pfam" id="PF25583">
    <property type="entry name" value="WCX"/>
    <property type="match status" value="1"/>
</dbReference>
<dbReference type="InterPro" id="IPR028349">
    <property type="entry name" value="PafC-like"/>
</dbReference>
<comment type="caution">
    <text evidence="3">The sequence shown here is derived from an EMBL/GenBank/DDBJ whole genome shotgun (WGS) entry which is preliminary data.</text>
</comment>
<evidence type="ECO:0000313" key="4">
    <source>
        <dbReference type="Proteomes" id="UP000238308"/>
    </source>
</evidence>
<dbReference type="Pfam" id="PF13280">
    <property type="entry name" value="WYL"/>
    <property type="match status" value="1"/>
</dbReference>
<keyword evidence="4" id="KW-1185">Reference proteome</keyword>
<evidence type="ECO:0000259" key="2">
    <source>
        <dbReference type="Pfam" id="PF25583"/>
    </source>
</evidence>
<dbReference type="RefSeq" id="WP_106228517.1">
    <property type="nucleotide sequence ID" value="NZ_PVTV01000017.1"/>
</dbReference>
<gene>
    <name evidence="3" type="ORF">BCM14_2687</name>
</gene>
<dbReference type="Gene3D" id="1.10.10.10">
    <property type="entry name" value="Winged helix-like DNA-binding domain superfamily/Winged helix DNA-binding domain"/>
    <property type="match status" value="1"/>
</dbReference>
<accession>A0A2T0XC23</accession>
<feature type="domain" description="WYL" evidence="1">
    <location>
        <begin position="146"/>
        <end position="213"/>
    </location>
</feature>
<reference evidence="3 4" key="1">
    <citation type="submission" date="2018-03" db="EMBL/GenBank/DDBJ databases">
        <title>Genomic Encyclopedia of Type Strains, Phase III (KMG-III): the genomes of soil and plant-associated and newly described type strains.</title>
        <authorList>
            <person name="Whitman W."/>
        </authorList>
    </citation>
    <scope>NUCLEOTIDE SEQUENCE [LARGE SCALE GENOMIC DNA]</scope>
    <source>
        <strain evidence="3 4">MWH-P2sevCIIIb</strain>
    </source>
</reference>
<dbReference type="OrthoDB" id="6400324at2"/>
<dbReference type="GO" id="GO:0003677">
    <property type="term" value="F:DNA binding"/>
    <property type="evidence" value="ECO:0007669"/>
    <property type="project" value="UniProtKB-KW"/>
</dbReference>
<dbReference type="PANTHER" id="PTHR34580:SF3">
    <property type="entry name" value="PROTEIN PAFB"/>
    <property type="match status" value="1"/>
</dbReference>
<name>A0A2T0XC23_9BURK</name>
<sequence length="323" mass="37457">MDRTERFYKIQAMLMAKPSVTMKQMQDTLEVSRATLNRDLAYMRDRLGIPFAWDAGLRGYALTRQQSADKTFELPGVWFNQQEIHSLLTMIELIAKLEPGGLLLPHIEPFRARLEGLLDQGVGGSKEAMNRIRILPMAQRQVSSDYFQSVTHALVQRKRLDIKHHARQTGQDTDRQISPQRLVYYRDNWYLDAYCHLREDLRSFSLDALKGVHITEKAAKNVDEAKLREVFETSYGIFSGKDHHVAKLKFTPFRAQWVAREVWHPEQVGKVDVDGSYTLEVPYGEDWELIQDILRQGPDVEVLAPAALKKKVKETLKRMMRLY</sequence>
<dbReference type="PROSITE" id="PS52050">
    <property type="entry name" value="WYL"/>
    <property type="match status" value="1"/>
</dbReference>
<dbReference type="AlphaFoldDB" id="A0A2T0XC23"/>
<dbReference type="InterPro" id="IPR036390">
    <property type="entry name" value="WH_DNA-bd_sf"/>
</dbReference>
<dbReference type="SUPFAM" id="SSF46785">
    <property type="entry name" value="Winged helix' DNA-binding domain"/>
    <property type="match status" value="1"/>
</dbReference>
<dbReference type="PANTHER" id="PTHR34580">
    <property type="match status" value="1"/>
</dbReference>
<proteinExistence type="predicted"/>
<dbReference type="InterPro" id="IPR036388">
    <property type="entry name" value="WH-like_DNA-bd_sf"/>
</dbReference>
<dbReference type="EMBL" id="PVTV01000017">
    <property type="protein sequence ID" value="PRY96449.1"/>
    <property type="molecule type" value="Genomic_DNA"/>
</dbReference>
<dbReference type="InterPro" id="IPR057727">
    <property type="entry name" value="WCX_dom"/>
</dbReference>
<evidence type="ECO:0000313" key="3">
    <source>
        <dbReference type="EMBL" id="PRY96449.1"/>
    </source>
</evidence>
<dbReference type="InterPro" id="IPR051534">
    <property type="entry name" value="CBASS_pafABC_assoc_protein"/>
</dbReference>
<feature type="domain" description="WCX" evidence="2">
    <location>
        <begin position="244"/>
        <end position="320"/>
    </location>
</feature>
<organism evidence="3 4">
    <name type="scientific">Jezberella montanilacus</name>
    <dbReference type="NCBI Taxonomy" id="323426"/>
    <lineage>
        <taxon>Bacteria</taxon>
        <taxon>Pseudomonadati</taxon>
        <taxon>Pseudomonadota</taxon>
        <taxon>Betaproteobacteria</taxon>
        <taxon>Burkholderiales</taxon>
        <taxon>Alcaligenaceae</taxon>
        <taxon>Jezberella</taxon>
    </lineage>
</organism>
<dbReference type="InterPro" id="IPR026881">
    <property type="entry name" value="WYL_dom"/>
</dbReference>
<dbReference type="PIRSF" id="PIRSF016838">
    <property type="entry name" value="PafC"/>
    <property type="match status" value="1"/>
</dbReference>
<keyword evidence="3" id="KW-0238">DNA-binding</keyword>
<evidence type="ECO:0000259" key="1">
    <source>
        <dbReference type="Pfam" id="PF13280"/>
    </source>
</evidence>
<protein>
    <submittedName>
        <fullName evidence="3">Putative DNA-binding transcriptional regulator YafY</fullName>
    </submittedName>
</protein>
<dbReference type="Proteomes" id="UP000238308">
    <property type="component" value="Unassembled WGS sequence"/>
</dbReference>